<dbReference type="Proteomes" id="UP001428341">
    <property type="component" value="Unassembled WGS sequence"/>
</dbReference>
<name>A0AAP0N036_9ROSI</name>
<sequence length="90" mass="10151">MSFHFYDFIIGLPSVKSTESSCILSIIRSGQIQTQGSQGSETLQITACYRCFICLVHIDVLCSSYQFDESVDEEVCGSSLWCLYIAWMVM</sequence>
<reference evidence="1 2" key="1">
    <citation type="submission" date="2024-05" db="EMBL/GenBank/DDBJ databases">
        <title>Haplotype-resolved chromosome-level genome assembly of Huyou (Citrus changshanensis).</title>
        <authorList>
            <person name="Miao C."/>
            <person name="Chen W."/>
            <person name="Wu Y."/>
            <person name="Wang L."/>
            <person name="Zhao S."/>
            <person name="Grierson D."/>
            <person name="Xu C."/>
            <person name="Chen K."/>
        </authorList>
    </citation>
    <scope>NUCLEOTIDE SEQUENCE [LARGE SCALE GENOMIC DNA]</scope>
    <source>
        <strain evidence="1">01-14</strain>
        <tissue evidence="1">Leaf</tissue>
    </source>
</reference>
<evidence type="ECO:0000313" key="1">
    <source>
        <dbReference type="EMBL" id="KAK9230327.1"/>
    </source>
</evidence>
<protein>
    <submittedName>
        <fullName evidence="1">Uncharacterized protein</fullName>
    </submittedName>
</protein>
<dbReference type="EMBL" id="JBCGBO010000001">
    <property type="protein sequence ID" value="KAK9230327.1"/>
    <property type="molecule type" value="Genomic_DNA"/>
</dbReference>
<dbReference type="AlphaFoldDB" id="A0AAP0N036"/>
<comment type="caution">
    <text evidence="1">The sequence shown here is derived from an EMBL/GenBank/DDBJ whole genome shotgun (WGS) entry which is preliminary data.</text>
</comment>
<gene>
    <name evidence="1" type="ORF">WN944_023294</name>
</gene>
<accession>A0AAP0N036</accession>
<evidence type="ECO:0000313" key="2">
    <source>
        <dbReference type="Proteomes" id="UP001428341"/>
    </source>
</evidence>
<organism evidence="1 2">
    <name type="scientific">Citrus x changshan-huyou</name>
    <dbReference type="NCBI Taxonomy" id="2935761"/>
    <lineage>
        <taxon>Eukaryota</taxon>
        <taxon>Viridiplantae</taxon>
        <taxon>Streptophyta</taxon>
        <taxon>Embryophyta</taxon>
        <taxon>Tracheophyta</taxon>
        <taxon>Spermatophyta</taxon>
        <taxon>Magnoliopsida</taxon>
        <taxon>eudicotyledons</taxon>
        <taxon>Gunneridae</taxon>
        <taxon>Pentapetalae</taxon>
        <taxon>rosids</taxon>
        <taxon>malvids</taxon>
        <taxon>Sapindales</taxon>
        <taxon>Rutaceae</taxon>
        <taxon>Aurantioideae</taxon>
        <taxon>Citrus</taxon>
    </lineage>
</organism>
<proteinExistence type="predicted"/>
<keyword evidence="2" id="KW-1185">Reference proteome</keyword>